<protein>
    <submittedName>
        <fullName evidence="4">Intraflagellar transport protein 81 homolog</fullName>
    </submittedName>
</protein>
<dbReference type="GO" id="GO:0042073">
    <property type="term" value="P:intraciliary transport"/>
    <property type="evidence" value="ECO:0007669"/>
    <property type="project" value="InterPro"/>
</dbReference>
<dbReference type="GO" id="GO:0015631">
    <property type="term" value="F:tubulin binding"/>
    <property type="evidence" value="ECO:0007669"/>
    <property type="project" value="InterPro"/>
</dbReference>
<dbReference type="GO" id="GO:0030992">
    <property type="term" value="C:intraciliary transport particle B"/>
    <property type="evidence" value="ECO:0007669"/>
    <property type="project" value="InterPro"/>
</dbReference>
<dbReference type="KEGG" id="nss:113425027"/>
<feature type="region of interest" description="Disordered" evidence="2">
    <location>
        <begin position="330"/>
        <end position="349"/>
    </location>
</feature>
<evidence type="ECO:0000256" key="2">
    <source>
        <dbReference type="SAM" id="MobiDB-lite"/>
    </source>
</evidence>
<feature type="coiled-coil region" evidence="1">
    <location>
        <begin position="93"/>
        <end position="120"/>
    </location>
</feature>
<accession>A0A6J1VHS8</accession>
<dbReference type="Proteomes" id="UP000504612">
    <property type="component" value="Unplaced"/>
</dbReference>
<feature type="coiled-coil region" evidence="1">
    <location>
        <begin position="242"/>
        <end position="301"/>
    </location>
</feature>
<reference evidence="4" key="1">
    <citation type="submission" date="2025-08" db="UniProtKB">
        <authorList>
            <consortium name="RefSeq"/>
        </authorList>
    </citation>
    <scope>IDENTIFICATION</scope>
</reference>
<gene>
    <name evidence="4" type="primary">IFT81</name>
</gene>
<dbReference type="RefSeq" id="XP_026542777.1">
    <property type="nucleotide sequence ID" value="XM_026686992.1"/>
</dbReference>
<dbReference type="PANTHER" id="PTHR15614">
    <property type="entry name" value="INTRAFLAGELLAR TRANSPORT PROTEIN 81 HOMOLOG"/>
    <property type="match status" value="1"/>
</dbReference>
<sequence length="349" mass="40705">MKSLEEETKFNTYLVSEKFPRELETKKQSLLLLQKVVAEPAMGQSDLNELETKIKEVNAQINQLIEKRMMKYEPVDSKFSMYRQQASIISRKKNAKAEELQTAKEEIITLERQMIQKSSQARELDGTEVLKGDEFKRYVNKLRSKNTLYKKKRLEIAEITAEYGILQRTEELLKQRHEDIQQQLQAIEDKKGISGYSYTQEELERVSAVKSEMDDMKGRTLDNMSDMVKKLNTLVADKKSSLAPIIKDLRQLRQKCQELTQECEEKKSQYDSCAAGLESKRSSLEQEVKSLREECLQEESNYHQVNCMKMISEAQLQRVKEEVKMYVSSDQQERKKAVRYRGPGSGHLY</sequence>
<keyword evidence="1" id="KW-0175">Coiled coil</keyword>
<dbReference type="InterPro" id="IPR029600">
    <property type="entry name" value="IFT81"/>
</dbReference>
<dbReference type="CTD" id="28981"/>
<organism evidence="3 4">
    <name type="scientific">Notechis scutatus</name>
    <name type="common">mainland tiger snake</name>
    <dbReference type="NCBI Taxonomy" id="8663"/>
    <lineage>
        <taxon>Eukaryota</taxon>
        <taxon>Metazoa</taxon>
        <taxon>Chordata</taxon>
        <taxon>Craniata</taxon>
        <taxon>Vertebrata</taxon>
        <taxon>Euteleostomi</taxon>
        <taxon>Lepidosauria</taxon>
        <taxon>Squamata</taxon>
        <taxon>Bifurcata</taxon>
        <taxon>Unidentata</taxon>
        <taxon>Episquamata</taxon>
        <taxon>Toxicofera</taxon>
        <taxon>Serpentes</taxon>
        <taxon>Colubroidea</taxon>
        <taxon>Elapidae</taxon>
        <taxon>Hydrophiinae</taxon>
        <taxon>Notechis</taxon>
    </lineage>
</organism>
<dbReference type="GO" id="GO:0060271">
    <property type="term" value="P:cilium assembly"/>
    <property type="evidence" value="ECO:0007669"/>
    <property type="project" value="InterPro"/>
</dbReference>
<evidence type="ECO:0000256" key="1">
    <source>
        <dbReference type="SAM" id="Coils"/>
    </source>
</evidence>
<evidence type="ECO:0000313" key="4">
    <source>
        <dbReference type="RefSeq" id="XP_026542777.1"/>
    </source>
</evidence>
<keyword evidence="3" id="KW-1185">Reference proteome</keyword>
<dbReference type="GO" id="GO:0036064">
    <property type="term" value="C:ciliary basal body"/>
    <property type="evidence" value="ECO:0007669"/>
    <property type="project" value="TreeGrafter"/>
</dbReference>
<proteinExistence type="predicted"/>
<name>A0A6J1VHS8_9SAUR</name>
<evidence type="ECO:0000313" key="3">
    <source>
        <dbReference type="Proteomes" id="UP000504612"/>
    </source>
</evidence>
<dbReference type="AlphaFoldDB" id="A0A6J1VHS8"/>
<dbReference type="GeneID" id="113425027"/>
<dbReference type="PANTHER" id="PTHR15614:SF2">
    <property type="entry name" value="INTRAFLAGELLAR TRANSPORT PROTEIN 81 HOMOLOG"/>
    <property type="match status" value="1"/>
</dbReference>